<proteinExistence type="predicted"/>
<keyword evidence="2" id="KW-1185">Reference proteome</keyword>
<name>A0ABQ1M968_9BACT</name>
<organism evidence="1 2">
    <name type="scientific">Belliella aquatica</name>
    <dbReference type="NCBI Taxonomy" id="1323734"/>
    <lineage>
        <taxon>Bacteria</taxon>
        <taxon>Pseudomonadati</taxon>
        <taxon>Bacteroidota</taxon>
        <taxon>Cytophagia</taxon>
        <taxon>Cytophagales</taxon>
        <taxon>Cyclobacteriaceae</taxon>
        <taxon>Belliella</taxon>
    </lineage>
</organism>
<reference evidence="2" key="1">
    <citation type="journal article" date="2019" name="Int. J. Syst. Evol. Microbiol.">
        <title>The Global Catalogue of Microorganisms (GCM) 10K type strain sequencing project: providing services to taxonomists for standard genome sequencing and annotation.</title>
        <authorList>
            <consortium name="The Broad Institute Genomics Platform"/>
            <consortium name="The Broad Institute Genome Sequencing Center for Infectious Disease"/>
            <person name="Wu L."/>
            <person name="Ma J."/>
        </authorList>
    </citation>
    <scope>NUCLEOTIDE SEQUENCE [LARGE SCALE GENOMIC DNA]</scope>
    <source>
        <strain evidence="2">CGMCC 1.12479</strain>
    </source>
</reference>
<evidence type="ECO:0000313" key="2">
    <source>
        <dbReference type="Proteomes" id="UP000635885"/>
    </source>
</evidence>
<dbReference type="EMBL" id="BMFD01000004">
    <property type="protein sequence ID" value="GGC36973.1"/>
    <property type="molecule type" value="Genomic_DNA"/>
</dbReference>
<protein>
    <submittedName>
        <fullName evidence="1">Uncharacterized protein</fullName>
    </submittedName>
</protein>
<gene>
    <name evidence="1" type="ORF">GCM10010993_14800</name>
</gene>
<accession>A0ABQ1M968</accession>
<sequence length="110" mass="12759">MKKGNTNNETYRKLVLKIVNVFSLSFFILENEGKRTAKITEIIVFDIVFAKSTPLVKNPKSFELYSFPINKPLEFLTKTSIKEDANKLPPNLYKFFSESKEKTKEGNQFD</sequence>
<evidence type="ECO:0000313" key="1">
    <source>
        <dbReference type="EMBL" id="GGC36973.1"/>
    </source>
</evidence>
<dbReference type="Proteomes" id="UP000635885">
    <property type="component" value="Unassembled WGS sequence"/>
</dbReference>
<comment type="caution">
    <text evidence="1">The sequence shown here is derived from an EMBL/GenBank/DDBJ whole genome shotgun (WGS) entry which is preliminary data.</text>
</comment>